<dbReference type="SUPFAM" id="SSF55394">
    <property type="entry name" value="Bactericidal permeability-increasing protein, BPI"/>
    <property type="match status" value="2"/>
</dbReference>
<dbReference type="Gene3D" id="3.15.20.10">
    <property type="entry name" value="Bactericidal permeability-increasing protein, domain 2"/>
    <property type="match status" value="1"/>
</dbReference>
<dbReference type="PANTHER" id="PTHR10504">
    <property type="entry name" value="BACTERICIDAL PERMEABILITY-INCREASING BPI PROTEIN-RELATED"/>
    <property type="match status" value="1"/>
</dbReference>
<organism evidence="1 2">
    <name type="scientific">Aduncisulcus paluster</name>
    <dbReference type="NCBI Taxonomy" id="2918883"/>
    <lineage>
        <taxon>Eukaryota</taxon>
        <taxon>Metamonada</taxon>
        <taxon>Carpediemonas-like organisms</taxon>
        <taxon>Aduncisulcus</taxon>
    </lineage>
</organism>
<gene>
    <name evidence="1" type="ORF">ADUPG1_007741</name>
</gene>
<dbReference type="InterPro" id="IPR032942">
    <property type="entry name" value="BPI/LBP/Plunc"/>
</dbReference>
<sequence length="503" mass="55403">MLFLFFSKAQGNASPGNENAGIRITLSHETANAYLNSFMDNIIKQITSNQVPDEDFQVNLGIAVYDVSFSSIEIESLKLPVDFNVAANNTIIVRSSGGECVVSCNFALKDQIYPYSYLAGSVRMDLEDPQLVLTANINISDDTHLPLVTNPSTSLELSDIIFDFSGDDSESLSTIFNLLMPTLMNLFGSLLSGWIDGNIVEMLDYYMSITSFYDQFGDKTVGVLPLVQNMYFYGAYDFSSPSFVNWSQNGYYSKEGSDGTIWCYDEPVNTDLPEVETDAGVQISIARSVIDSFTYSMWKSGSLDFKDISKPPSSWPNQTSFNTSGSIFQTFAPELYDAYPDSDLRITSTLQGHPLCTIGSTMVSFPFDYSFSIDVLQDGQWLENVSVGTVSLLMEAAIYGTDAGASLSWTLGSVTSMAVSVNGTEVEDIDSTWVKLASLFGMLGLSDYISDLMTGCRYAVGPVGTFLYLTVDNQGVVYDPEFITFSGDFATLDTTFMWCRHFK</sequence>
<comment type="caution">
    <text evidence="1">The sequence shown here is derived from an EMBL/GenBank/DDBJ whole genome shotgun (WGS) entry which is preliminary data.</text>
</comment>
<dbReference type="EMBL" id="BQXS01010803">
    <property type="protein sequence ID" value="GKT34381.1"/>
    <property type="molecule type" value="Genomic_DNA"/>
</dbReference>
<reference evidence="1" key="1">
    <citation type="submission" date="2022-03" db="EMBL/GenBank/DDBJ databases">
        <title>Draft genome sequence of Aduncisulcus paluster, a free-living microaerophilic Fornicata.</title>
        <authorList>
            <person name="Yuyama I."/>
            <person name="Kume K."/>
            <person name="Tamura T."/>
            <person name="Inagaki Y."/>
            <person name="Hashimoto T."/>
        </authorList>
    </citation>
    <scope>NUCLEOTIDE SEQUENCE</scope>
    <source>
        <strain evidence="1">NY0171</strain>
    </source>
</reference>
<dbReference type="PANTHER" id="PTHR10504:SF131">
    <property type="entry name" value="BPI2 DOMAIN-CONTAINING PROTEIN"/>
    <property type="match status" value="1"/>
</dbReference>
<dbReference type="Proteomes" id="UP001057375">
    <property type="component" value="Unassembled WGS sequence"/>
</dbReference>
<dbReference type="Gene3D" id="3.15.10.10">
    <property type="entry name" value="Bactericidal permeability-increasing protein, domain 1"/>
    <property type="match status" value="1"/>
</dbReference>
<dbReference type="InterPro" id="IPR017943">
    <property type="entry name" value="Bactericidal_perm-incr_a/b_dom"/>
</dbReference>
<protein>
    <submittedName>
        <fullName evidence="1">BPI/LBP/Plunc family like protein</fullName>
    </submittedName>
</protein>
<proteinExistence type="predicted"/>
<keyword evidence="2" id="KW-1185">Reference proteome</keyword>
<evidence type="ECO:0000313" key="1">
    <source>
        <dbReference type="EMBL" id="GKT34381.1"/>
    </source>
</evidence>
<name>A0ABQ5KQU0_9EUKA</name>
<accession>A0ABQ5KQU0</accession>
<evidence type="ECO:0000313" key="2">
    <source>
        <dbReference type="Proteomes" id="UP001057375"/>
    </source>
</evidence>